<protein>
    <submittedName>
        <fullName evidence="1">Uncharacterized protein</fullName>
    </submittedName>
</protein>
<name>A0A7J0EC20_9ERIC</name>
<evidence type="ECO:0000313" key="1">
    <source>
        <dbReference type="EMBL" id="GFY84018.1"/>
    </source>
</evidence>
<comment type="caution">
    <text evidence="1">The sequence shown here is derived from an EMBL/GenBank/DDBJ whole genome shotgun (WGS) entry which is preliminary data.</text>
</comment>
<evidence type="ECO:0000313" key="2">
    <source>
        <dbReference type="Proteomes" id="UP000585474"/>
    </source>
</evidence>
<dbReference type="AlphaFoldDB" id="A0A7J0EC20"/>
<dbReference type="Proteomes" id="UP000585474">
    <property type="component" value="Unassembled WGS sequence"/>
</dbReference>
<dbReference type="EMBL" id="BJWL01000003">
    <property type="protein sequence ID" value="GFY84018.1"/>
    <property type="molecule type" value="Genomic_DNA"/>
</dbReference>
<proteinExistence type="predicted"/>
<accession>A0A7J0EC20</accession>
<reference evidence="1 2" key="1">
    <citation type="submission" date="2019-07" db="EMBL/GenBank/DDBJ databases">
        <title>De Novo Assembly of kiwifruit Actinidia rufa.</title>
        <authorList>
            <person name="Sugita-Konishi S."/>
            <person name="Sato K."/>
            <person name="Mori E."/>
            <person name="Abe Y."/>
            <person name="Kisaki G."/>
            <person name="Hamano K."/>
            <person name="Suezawa K."/>
            <person name="Otani M."/>
            <person name="Fukuda T."/>
            <person name="Manabe T."/>
            <person name="Gomi K."/>
            <person name="Tabuchi M."/>
            <person name="Akimitsu K."/>
            <person name="Kataoka I."/>
        </authorList>
    </citation>
    <scope>NUCLEOTIDE SEQUENCE [LARGE SCALE GENOMIC DNA]</scope>
    <source>
        <strain evidence="2">cv. Fuchu</strain>
    </source>
</reference>
<organism evidence="1 2">
    <name type="scientific">Actinidia rufa</name>
    <dbReference type="NCBI Taxonomy" id="165716"/>
    <lineage>
        <taxon>Eukaryota</taxon>
        <taxon>Viridiplantae</taxon>
        <taxon>Streptophyta</taxon>
        <taxon>Embryophyta</taxon>
        <taxon>Tracheophyta</taxon>
        <taxon>Spermatophyta</taxon>
        <taxon>Magnoliopsida</taxon>
        <taxon>eudicotyledons</taxon>
        <taxon>Gunneridae</taxon>
        <taxon>Pentapetalae</taxon>
        <taxon>asterids</taxon>
        <taxon>Ericales</taxon>
        <taxon>Actinidiaceae</taxon>
        <taxon>Actinidia</taxon>
    </lineage>
</organism>
<keyword evidence="2" id="KW-1185">Reference proteome</keyword>
<sequence>MAMGALQVTVPAVAAVVGLYFVDKIHSNAKEHLDGGCGLSTASLAAKLRDEAKSSAQVPKLAPKFDGLHCFETLVG</sequence>
<dbReference type="OrthoDB" id="846204at2759"/>
<gene>
    <name evidence="1" type="ORF">Acr_03g0007920</name>
</gene>